<proteinExistence type="predicted"/>
<dbReference type="EMBL" id="JAAFGW010000097">
    <property type="protein sequence ID" value="NDP48263.1"/>
    <property type="molecule type" value="Genomic_DNA"/>
</dbReference>
<dbReference type="AlphaFoldDB" id="A0A7C9P4U3"/>
<dbReference type="Proteomes" id="UP000483432">
    <property type="component" value="Unassembled WGS sequence"/>
</dbReference>
<evidence type="ECO:0000313" key="1">
    <source>
        <dbReference type="EMBL" id="NDP48263.1"/>
    </source>
</evidence>
<evidence type="ECO:0000313" key="2">
    <source>
        <dbReference type="Proteomes" id="UP000483432"/>
    </source>
</evidence>
<organism evidence="1 2">
    <name type="scientific">Sulfuriferula multivorans</name>
    <dbReference type="NCBI Taxonomy" id="1559896"/>
    <lineage>
        <taxon>Bacteria</taxon>
        <taxon>Pseudomonadati</taxon>
        <taxon>Pseudomonadota</taxon>
        <taxon>Betaproteobacteria</taxon>
        <taxon>Nitrosomonadales</taxon>
        <taxon>Sulfuricellaceae</taxon>
        <taxon>Sulfuriferula</taxon>
    </lineage>
</organism>
<accession>A0A7C9P4U3</accession>
<protein>
    <submittedName>
        <fullName evidence="1">AmmeMemoRadiSam system protein B</fullName>
    </submittedName>
</protein>
<comment type="caution">
    <text evidence="1">The sequence shown here is derived from an EMBL/GenBank/DDBJ whole genome shotgun (WGS) entry which is preliminary data.</text>
</comment>
<reference evidence="1 2" key="1">
    <citation type="submission" date="2019-09" db="EMBL/GenBank/DDBJ databases">
        <title>H2 Metabolism Revealed by Metagenomic Analysis in Subglacial Sediment of East Antarctica.</title>
        <authorList>
            <person name="Yang Z."/>
            <person name="Zhang Y."/>
            <person name="Lv Y."/>
            <person name="Yan W."/>
            <person name="Xiao X."/>
            <person name="Sun B."/>
            <person name="Ma H."/>
        </authorList>
    </citation>
    <scope>NUCLEOTIDE SEQUENCE [LARGE SCALE GENOMIC DNA]</scope>
    <source>
        <strain evidence="1">Bin2_2</strain>
    </source>
</reference>
<name>A0A7C9P4U3_9PROT</name>
<gene>
    <name evidence="1" type="ORF">GZ085_07700</name>
</gene>
<dbReference type="Gene3D" id="3.40.830.10">
    <property type="entry name" value="LigB-like"/>
    <property type="match status" value="1"/>
</dbReference>
<sequence>MPSIRPAAVAGQFYPDDSRILKRTVENLLANATMAELS</sequence>
<feature type="non-terminal residue" evidence="1">
    <location>
        <position position="38"/>
    </location>
</feature>